<dbReference type="PRINTS" id="PR00455">
    <property type="entry name" value="HTHTETR"/>
</dbReference>
<accession>A0A023D9F6</accession>
<dbReference type="InterPro" id="IPR050109">
    <property type="entry name" value="HTH-type_TetR-like_transc_reg"/>
</dbReference>
<organism evidence="6 7">
    <name type="scientific">Acidomonas methanolica NBRC 104435</name>
    <dbReference type="NCBI Taxonomy" id="1231351"/>
    <lineage>
        <taxon>Bacteria</taxon>
        <taxon>Pseudomonadati</taxon>
        <taxon>Pseudomonadota</taxon>
        <taxon>Alphaproteobacteria</taxon>
        <taxon>Acetobacterales</taxon>
        <taxon>Acetobacteraceae</taxon>
        <taxon>Acidomonas</taxon>
    </lineage>
</organism>
<dbReference type="GO" id="GO:0000976">
    <property type="term" value="F:transcription cis-regulatory region binding"/>
    <property type="evidence" value="ECO:0007669"/>
    <property type="project" value="TreeGrafter"/>
</dbReference>
<sequence length="217" mass="24336">MTSPVLSLASSSRSTCPVSHAKREQVLAGAEAVFLECGYEGASMSQIAARARVSKGTLYNHFENKAELFRALVDKLAREKLAAMFQPLSAGEEDCLTLLIRVAEEFIRVMISPIALGLYRIIVSEAPQFPELSDMFWQKGPACARGFLTDWLRRQDENRVLEVEDSVFAADQFFALCQARIVHFRRLELPVDCSDEAIGDLARRTGRAFLKIYGRDR</sequence>
<evidence type="ECO:0000259" key="5">
    <source>
        <dbReference type="PROSITE" id="PS50977"/>
    </source>
</evidence>
<evidence type="ECO:0000313" key="7">
    <source>
        <dbReference type="Proteomes" id="UP000019760"/>
    </source>
</evidence>
<dbReference type="Proteomes" id="UP000019760">
    <property type="component" value="Unassembled WGS sequence"/>
</dbReference>
<gene>
    <name evidence="6" type="ORF">Amme_136_024</name>
</gene>
<dbReference type="PANTHER" id="PTHR30055">
    <property type="entry name" value="HTH-TYPE TRANSCRIPTIONAL REGULATOR RUTR"/>
    <property type="match status" value="1"/>
</dbReference>
<dbReference type="InterPro" id="IPR039536">
    <property type="entry name" value="TetR_C_Proteobacteria"/>
</dbReference>
<dbReference type="PANTHER" id="PTHR30055:SF234">
    <property type="entry name" value="HTH-TYPE TRANSCRIPTIONAL REGULATOR BETI"/>
    <property type="match status" value="1"/>
</dbReference>
<evidence type="ECO:0000256" key="2">
    <source>
        <dbReference type="ARBA" id="ARBA00023125"/>
    </source>
</evidence>
<feature type="domain" description="HTH tetR-type" evidence="5">
    <location>
        <begin position="20"/>
        <end position="80"/>
    </location>
</feature>
<evidence type="ECO:0000313" key="6">
    <source>
        <dbReference type="EMBL" id="GAJ30446.1"/>
    </source>
</evidence>
<dbReference type="PROSITE" id="PS01081">
    <property type="entry name" value="HTH_TETR_1"/>
    <property type="match status" value="1"/>
</dbReference>
<evidence type="ECO:0000256" key="1">
    <source>
        <dbReference type="ARBA" id="ARBA00023015"/>
    </source>
</evidence>
<dbReference type="InterPro" id="IPR009057">
    <property type="entry name" value="Homeodomain-like_sf"/>
</dbReference>
<dbReference type="EMBL" id="BAND01000135">
    <property type="protein sequence ID" value="GAJ30446.1"/>
    <property type="molecule type" value="Genomic_DNA"/>
</dbReference>
<reference evidence="6 7" key="2">
    <citation type="journal article" date="2014" name="FEMS Microbiol. Lett.">
        <title>Draft genomic DNA sequence of the facultatively methylotrophic bacterium Acidomonas methanolica type strain MB58.</title>
        <authorList>
            <person name="Higashiura N."/>
            <person name="Hadano H."/>
            <person name="Hirakawa H."/>
            <person name="Matsutani M."/>
            <person name="Takabe S."/>
            <person name="Matsushita K."/>
            <person name="Azuma Y."/>
        </authorList>
    </citation>
    <scope>NUCLEOTIDE SEQUENCE [LARGE SCALE GENOMIC DNA]</scope>
    <source>
        <strain evidence="6 7">MB58</strain>
    </source>
</reference>
<evidence type="ECO:0000256" key="3">
    <source>
        <dbReference type="ARBA" id="ARBA00023163"/>
    </source>
</evidence>
<dbReference type="InterPro" id="IPR036271">
    <property type="entry name" value="Tet_transcr_reg_TetR-rel_C_sf"/>
</dbReference>
<dbReference type="Pfam" id="PF00440">
    <property type="entry name" value="TetR_N"/>
    <property type="match status" value="1"/>
</dbReference>
<keyword evidence="3" id="KW-0804">Transcription</keyword>
<keyword evidence="2 4" id="KW-0238">DNA-binding</keyword>
<dbReference type="Pfam" id="PF14246">
    <property type="entry name" value="TetR_C_7"/>
    <property type="match status" value="1"/>
</dbReference>
<proteinExistence type="predicted"/>
<reference evidence="7" key="1">
    <citation type="journal article" date="2014" name="FEMS Microbiol. Lett.">
        <title>Draft Genomic DNA Sequence of the Facultatively Methylotrophic Bacterium Acidomonas methanolica type strain MB58.</title>
        <authorList>
            <person name="Higashiura N."/>
            <person name="Hadano H."/>
            <person name="Hirakawa H."/>
            <person name="Matsutani M."/>
            <person name="Takabe S."/>
            <person name="Matsushita K."/>
            <person name="Azuma Y."/>
        </authorList>
    </citation>
    <scope>NUCLEOTIDE SEQUENCE [LARGE SCALE GENOMIC DNA]</scope>
    <source>
        <strain evidence="7">MB58</strain>
    </source>
</reference>
<dbReference type="SUPFAM" id="SSF46689">
    <property type="entry name" value="Homeodomain-like"/>
    <property type="match status" value="1"/>
</dbReference>
<dbReference type="SUPFAM" id="SSF48498">
    <property type="entry name" value="Tetracyclin repressor-like, C-terminal domain"/>
    <property type="match status" value="1"/>
</dbReference>
<dbReference type="InterPro" id="IPR001647">
    <property type="entry name" value="HTH_TetR"/>
</dbReference>
<dbReference type="AlphaFoldDB" id="A0A023D9F6"/>
<name>A0A023D9F6_ACIMT</name>
<keyword evidence="7" id="KW-1185">Reference proteome</keyword>
<dbReference type="PROSITE" id="PS50977">
    <property type="entry name" value="HTH_TETR_2"/>
    <property type="match status" value="1"/>
</dbReference>
<dbReference type="Gene3D" id="1.10.357.10">
    <property type="entry name" value="Tetracycline Repressor, domain 2"/>
    <property type="match status" value="1"/>
</dbReference>
<feature type="DNA-binding region" description="H-T-H motif" evidence="4">
    <location>
        <begin position="43"/>
        <end position="62"/>
    </location>
</feature>
<dbReference type="RefSeq" id="WP_042061499.1">
    <property type="nucleotide sequence ID" value="NZ_BAND01000135.1"/>
</dbReference>
<keyword evidence="1" id="KW-0805">Transcription regulation</keyword>
<dbReference type="Gene3D" id="1.10.10.60">
    <property type="entry name" value="Homeodomain-like"/>
    <property type="match status" value="1"/>
</dbReference>
<evidence type="ECO:0000256" key="4">
    <source>
        <dbReference type="PROSITE-ProRule" id="PRU00335"/>
    </source>
</evidence>
<dbReference type="GO" id="GO:0003700">
    <property type="term" value="F:DNA-binding transcription factor activity"/>
    <property type="evidence" value="ECO:0007669"/>
    <property type="project" value="TreeGrafter"/>
</dbReference>
<dbReference type="OrthoDB" id="9816431at2"/>
<dbReference type="InterPro" id="IPR023772">
    <property type="entry name" value="DNA-bd_HTH_TetR-type_CS"/>
</dbReference>
<protein>
    <submittedName>
        <fullName evidence="6">Transcriptional regulator TetR</fullName>
    </submittedName>
</protein>
<dbReference type="FunFam" id="1.10.10.60:FF:000141">
    <property type="entry name" value="TetR family transcriptional regulator"/>
    <property type="match status" value="1"/>
</dbReference>
<comment type="caution">
    <text evidence="6">The sequence shown here is derived from an EMBL/GenBank/DDBJ whole genome shotgun (WGS) entry which is preliminary data.</text>
</comment>